<organism evidence="1 2">
    <name type="scientific">Fodinibius sediminis</name>
    <dbReference type="NCBI Taxonomy" id="1214077"/>
    <lineage>
        <taxon>Bacteria</taxon>
        <taxon>Pseudomonadati</taxon>
        <taxon>Balneolota</taxon>
        <taxon>Balneolia</taxon>
        <taxon>Balneolales</taxon>
        <taxon>Balneolaceae</taxon>
        <taxon>Fodinibius</taxon>
    </lineage>
</organism>
<dbReference type="Proteomes" id="UP000317593">
    <property type="component" value="Unassembled WGS sequence"/>
</dbReference>
<sequence>MHNFTDHLNEINRQYHDYNKLYLCLDKTGQLIQISYTNNELVEVPLTGWINMEQVGTYLQNYQRMFCMDPNRLDCFFDMNKATAIVPISWLRLTRKRQKGIVNGFIYMRQAYQGIMPRRKPISIRPSEEEKGLFDIIDGNSTYFVAKQIGIKSLPVNCSASLY</sequence>
<evidence type="ECO:0000313" key="1">
    <source>
        <dbReference type="EMBL" id="SMO81655.1"/>
    </source>
</evidence>
<reference evidence="1 2" key="1">
    <citation type="submission" date="2017-05" db="EMBL/GenBank/DDBJ databases">
        <authorList>
            <person name="Varghese N."/>
            <person name="Submissions S."/>
        </authorList>
    </citation>
    <scope>NUCLEOTIDE SEQUENCE [LARGE SCALE GENOMIC DNA]</scope>
    <source>
        <strain evidence="1 2">DSM 21194</strain>
    </source>
</reference>
<name>A0A521ECL5_9BACT</name>
<protein>
    <submittedName>
        <fullName evidence="1">Uncharacterized protein</fullName>
    </submittedName>
</protein>
<proteinExistence type="predicted"/>
<gene>
    <name evidence="1" type="ORF">SAMN06265218_1155</name>
</gene>
<accession>A0A521ECL5</accession>
<keyword evidence="2" id="KW-1185">Reference proteome</keyword>
<evidence type="ECO:0000313" key="2">
    <source>
        <dbReference type="Proteomes" id="UP000317593"/>
    </source>
</evidence>
<dbReference type="AlphaFoldDB" id="A0A521ECL5"/>
<dbReference type="EMBL" id="FXTH01000015">
    <property type="protein sequence ID" value="SMO81655.1"/>
    <property type="molecule type" value="Genomic_DNA"/>
</dbReference>